<feature type="transmembrane region" description="Helical" evidence="1">
    <location>
        <begin position="6"/>
        <end position="34"/>
    </location>
</feature>
<protein>
    <submittedName>
        <fullName evidence="2">Uncharacterized protein</fullName>
    </submittedName>
</protein>
<evidence type="ECO:0000313" key="2">
    <source>
        <dbReference type="EMBL" id="DAF95739.1"/>
    </source>
</evidence>
<proteinExistence type="predicted"/>
<keyword evidence="1" id="KW-0472">Membrane</keyword>
<keyword evidence="1" id="KW-0812">Transmembrane</keyword>
<name>A0A8S5UMT6_9CAUD</name>
<reference evidence="2" key="1">
    <citation type="journal article" date="2021" name="Proc. Natl. Acad. Sci. U.S.A.">
        <title>A Catalog of Tens of Thousands of Viruses from Human Metagenomes Reveals Hidden Associations with Chronic Diseases.</title>
        <authorList>
            <person name="Tisza M.J."/>
            <person name="Buck C.B."/>
        </authorList>
    </citation>
    <scope>NUCLEOTIDE SEQUENCE</scope>
    <source>
        <strain evidence="2">CtCo31</strain>
    </source>
</reference>
<keyword evidence="1" id="KW-1133">Transmembrane helix</keyword>
<sequence length="37" mass="4185">MKHVIGLLYIILSTSLIFGTWLGLTAVFAMKLYLLLM</sequence>
<accession>A0A8S5UMT6</accession>
<dbReference type="EMBL" id="BK016109">
    <property type="protein sequence ID" value="DAF95739.1"/>
    <property type="molecule type" value="Genomic_DNA"/>
</dbReference>
<evidence type="ECO:0000256" key="1">
    <source>
        <dbReference type="SAM" id="Phobius"/>
    </source>
</evidence>
<organism evidence="2">
    <name type="scientific">Myoviridae sp. ctCo31</name>
    <dbReference type="NCBI Taxonomy" id="2825053"/>
    <lineage>
        <taxon>Viruses</taxon>
        <taxon>Duplodnaviria</taxon>
        <taxon>Heunggongvirae</taxon>
        <taxon>Uroviricota</taxon>
        <taxon>Caudoviricetes</taxon>
    </lineage>
</organism>